<accession>A0AAE8BJG9</accession>
<evidence type="ECO:0000313" key="1">
    <source>
        <dbReference type="EMBL" id="QYW02096.1"/>
    </source>
</evidence>
<gene>
    <name evidence="1" type="ORF">CPT_Siara_096</name>
</gene>
<organism evidence="1 2">
    <name type="scientific">Stenotrophomonas phage Siara</name>
    <dbReference type="NCBI Taxonomy" id="2859658"/>
    <lineage>
        <taxon>Viruses</taxon>
        <taxon>Duplodnaviria</taxon>
        <taxon>Heunggongvirae</taxon>
        <taxon>Uroviricota</taxon>
        <taxon>Caudoviricetes</taxon>
        <taxon>Beaumontvirinae</taxon>
        <taxon>Siaravirus</taxon>
        <taxon>Siaravirus siara</taxon>
    </lineage>
</organism>
<name>A0AAE8BJG9_9CAUD</name>
<reference evidence="1" key="1">
    <citation type="submission" date="2021-06" db="EMBL/GenBank/DDBJ databases">
        <title>Complete genome sequence of Stenotrophomonas maltophilia phage Siara.</title>
        <authorList>
            <person name="Marmion J."/>
            <person name="Tate N."/>
            <person name="Clark J."/>
            <person name="Le T."/>
            <person name="Liu M."/>
            <person name="Burrowes B."/>
            <person name="Gill J."/>
        </authorList>
    </citation>
    <scope>NUCLEOTIDE SEQUENCE</scope>
</reference>
<dbReference type="Proteomes" id="UP000827319">
    <property type="component" value="Segment"/>
</dbReference>
<keyword evidence="2" id="KW-1185">Reference proteome</keyword>
<evidence type="ECO:0000313" key="2">
    <source>
        <dbReference type="Proteomes" id="UP000827319"/>
    </source>
</evidence>
<sequence length="148" mass="17075">MKRTDIQPIFMDGFESREDLINNFQGETYSMEANEGRGGYIPDPDNIIKDGFHVLFAIYEQEAYEGSAFVLIGRDGKLFEVNGSHCSCMGLEGQWEEEETTVEALRHRMEKGELGKESEWDYENHVYKYKDKFGAVLEAQLVLWETAE</sequence>
<protein>
    <submittedName>
        <fullName evidence="1">Uncharacterized protein</fullName>
    </submittedName>
</protein>
<dbReference type="EMBL" id="MZ326859">
    <property type="protein sequence ID" value="QYW02096.1"/>
    <property type="molecule type" value="Genomic_DNA"/>
</dbReference>
<proteinExistence type="predicted"/>